<proteinExistence type="predicted"/>
<evidence type="ECO:0000313" key="1">
    <source>
        <dbReference type="EMBL" id="ASV76054.1"/>
    </source>
</evidence>
<reference evidence="1 2" key="1">
    <citation type="journal article" name="Front. Microbiol.">
        <title>Sugar Metabolism of the First Thermophilic Planctomycete Thermogutta terrifontis: Comparative Genomic and Transcriptomic Approaches.</title>
        <authorList>
            <person name="Elcheninov A.G."/>
            <person name="Menzel P."/>
            <person name="Gudbergsdottir S.R."/>
            <person name="Slesarev A.I."/>
            <person name="Kadnikov V.V."/>
            <person name="Krogh A."/>
            <person name="Bonch-Osmolovskaya E.A."/>
            <person name="Peng X."/>
            <person name="Kublanov I.V."/>
        </authorList>
    </citation>
    <scope>NUCLEOTIDE SEQUENCE [LARGE SCALE GENOMIC DNA]</scope>
    <source>
        <strain evidence="1 2">R1</strain>
    </source>
</reference>
<keyword evidence="2" id="KW-1185">Reference proteome</keyword>
<dbReference type="KEGG" id="ttf:THTE_3452"/>
<protein>
    <submittedName>
        <fullName evidence="1">Uncharacterized protein</fullName>
    </submittedName>
</protein>
<gene>
    <name evidence="1" type="ORF">THTE_3452</name>
</gene>
<sequence length="49" mass="5359">MSRFTRGDLNSLKIVNGSNPICRKVSDVEFGDLVKLFPANLGRRGIPGL</sequence>
<dbReference type="EMBL" id="CP018477">
    <property type="protein sequence ID" value="ASV76054.1"/>
    <property type="molecule type" value="Genomic_DNA"/>
</dbReference>
<accession>A0A286RJC6</accession>
<evidence type="ECO:0000313" key="2">
    <source>
        <dbReference type="Proteomes" id="UP000215086"/>
    </source>
</evidence>
<organism evidence="1 2">
    <name type="scientific">Thermogutta terrifontis</name>
    <dbReference type="NCBI Taxonomy" id="1331910"/>
    <lineage>
        <taxon>Bacteria</taxon>
        <taxon>Pseudomonadati</taxon>
        <taxon>Planctomycetota</taxon>
        <taxon>Planctomycetia</taxon>
        <taxon>Pirellulales</taxon>
        <taxon>Thermoguttaceae</taxon>
        <taxon>Thermogutta</taxon>
    </lineage>
</organism>
<dbReference type="Proteomes" id="UP000215086">
    <property type="component" value="Chromosome"/>
</dbReference>
<name>A0A286RJC6_9BACT</name>
<dbReference type="AlphaFoldDB" id="A0A286RJC6"/>